<dbReference type="PANTHER" id="PTHR24351">
    <property type="entry name" value="RIBOSOMAL PROTEIN S6 KINASE"/>
    <property type="match status" value="1"/>
</dbReference>
<comment type="caution">
    <text evidence="15">The sequence shown here is derived from an EMBL/GenBank/DDBJ whole genome shotgun (WGS) entry which is preliminary data.</text>
</comment>
<feature type="domain" description="Cyclic nucleotide-binding" evidence="13">
    <location>
        <begin position="464"/>
        <end position="542"/>
    </location>
</feature>
<evidence type="ECO:0000256" key="2">
    <source>
        <dbReference type="ARBA" id="ARBA00022535"/>
    </source>
</evidence>
<evidence type="ECO:0000256" key="11">
    <source>
        <dbReference type="SAM" id="MobiDB-lite"/>
    </source>
</evidence>
<dbReference type="PROSITE" id="PS51671">
    <property type="entry name" value="ACT"/>
    <property type="match status" value="1"/>
</dbReference>
<dbReference type="PROSITE" id="PS50011">
    <property type="entry name" value="PROTEIN_KINASE_DOM"/>
    <property type="match status" value="1"/>
</dbReference>
<dbReference type="InterPro" id="IPR000595">
    <property type="entry name" value="cNMP-bd_dom"/>
</dbReference>
<gene>
    <name evidence="15" type="ORF">AB1Y20_006698</name>
</gene>
<dbReference type="Gene3D" id="2.60.120.10">
    <property type="entry name" value="Jelly Rolls"/>
    <property type="match status" value="1"/>
</dbReference>
<dbReference type="InterPro" id="IPR000719">
    <property type="entry name" value="Prot_kinase_dom"/>
</dbReference>
<dbReference type="GO" id="GO:0004674">
    <property type="term" value="F:protein serine/threonine kinase activity"/>
    <property type="evidence" value="ECO:0007669"/>
    <property type="project" value="UniProtKB-KW"/>
</dbReference>
<dbReference type="InterPro" id="IPR014710">
    <property type="entry name" value="RmlC-like_jellyroll"/>
</dbReference>
<evidence type="ECO:0000256" key="9">
    <source>
        <dbReference type="PROSITE-ProRule" id="PRU10141"/>
    </source>
</evidence>
<dbReference type="Gene3D" id="3.30.200.20">
    <property type="entry name" value="Phosphorylase Kinase, domain 1"/>
    <property type="match status" value="1"/>
</dbReference>
<dbReference type="GO" id="GO:0005524">
    <property type="term" value="F:ATP binding"/>
    <property type="evidence" value="ECO:0007669"/>
    <property type="project" value="UniProtKB-UniRule"/>
</dbReference>
<dbReference type="PROSITE" id="PS00107">
    <property type="entry name" value="PROTEIN_KINASE_ATP"/>
    <property type="match status" value="1"/>
</dbReference>
<dbReference type="CDD" id="cd00038">
    <property type="entry name" value="CAP_ED"/>
    <property type="match status" value="1"/>
</dbReference>
<name>A0AB34J133_PRYPA</name>
<keyword evidence="5 9" id="KW-0547">Nucleotide-binding</keyword>
<evidence type="ECO:0008006" key="17">
    <source>
        <dbReference type="Google" id="ProtNLM"/>
    </source>
</evidence>
<proteinExistence type="predicted"/>
<evidence type="ECO:0000256" key="8">
    <source>
        <dbReference type="ARBA" id="ARBA00022992"/>
    </source>
</evidence>
<dbReference type="Gene3D" id="1.10.510.10">
    <property type="entry name" value="Transferase(Phosphotransferase) domain 1"/>
    <property type="match status" value="1"/>
</dbReference>
<keyword evidence="1" id="KW-0723">Serine/threonine-protein kinase</keyword>
<dbReference type="SUPFAM" id="SSF56112">
    <property type="entry name" value="Protein kinase-like (PK-like)"/>
    <property type="match status" value="1"/>
</dbReference>
<dbReference type="SMART" id="SM00220">
    <property type="entry name" value="S_TKc"/>
    <property type="match status" value="1"/>
</dbReference>
<evidence type="ECO:0000313" key="15">
    <source>
        <dbReference type="EMBL" id="KAL1510389.1"/>
    </source>
</evidence>
<dbReference type="CDD" id="cd05123">
    <property type="entry name" value="STKc_AGC"/>
    <property type="match status" value="1"/>
</dbReference>
<feature type="region of interest" description="Disordered" evidence="11">
    <location>
        <begin position="789"/>
        <end position="818"/>
    </location>
</feature>
<evidence type="ECO:0000256" key="7">
    <source>
        <dbReference type="ARBA" id="ARBA00022840"/>
    </source>
</evidence>
<accession>A0AB34J133</accession>
<evidence type="ECO:0000256" key="3">
    <source>
        <dbReference type="ARBA" id="ARBA00022553"/>
    </source>
</evidence>
<dbReference type="GO" id="GO:0030553">
    <property type="term" value="F:cGMP binding"/>
    <property type="evidence" value="ECO:0007669"/>
    <property type="project" value="UniProtKB-KW"/>
</dbReference>
<dbReference type="InterPro" id="IPR011009">
    <property type="entry name" value="Kinase-like_dom_sf"/>
</dbReference>
<feature type="region of interest" description="Disordered" evidence="11">
    <location>
        <begin position="54"/>
        <end position="83"/>
    </location>
</feature>
<dbReference type="InterPro" id="IPR045270">
    <property type="entry name" value="STKc_AGC"/>
</dbReference>
<feature type="coiled-coil region" evidence="10">
    <location>
        <begin position="24"/>
        <end position="51"/>
    </location>
</feature>
<dbReference type="SUPFAM" id="SSF51206">
    <property type="entry name" value="cAMP-binding domain-like"/>
    <property type="match status" value="1"/>
</dbReference>
<keyword evidence="8" id="KW-0142">cGMP-binding</keyword>
<protein>
    <recommendedName>
        <fullName evidence="17">cGMP-dependent protein kinase</fullName>
    </recommendedName>
</protein>
<dbReference type="PROSITE" id="PS00108">
    <property type="entry name" value="PROTEIN_KINASE_ST"/>
    <property type="match status" value="1"/>
</dbReference>
<evidence type="ECO:0000256" key="6">
    <source>
        <dbReference type="ARBA" id="ARBA00022777"/>
    </source>
</evidence>
<dbReference type="EMBL" id="JBGBPQ010000015">
    <property type="protein sequence ID" value="KAL1510389.1"/>
    <property type="molecule type" value="Genomic_DNA"/>
</dbReference>
<keyword evidence="2" id="KW-0140">cGMP</keyword>
<evidence type="ECO:0000256" key="1">
    <source>
        <dbReference type="ARBA" id="ARBA00022527"/>
    </source>
</evidence>
<feature type="compositionally biased region" description="Low complexity" evidence="11">
    <location>
        <begin position="71"/>
        <end position="82"/>
    </location>
</feature>
<feature type="domain" description="Protein kinase" evidence="12">
    <location>
        <begin position="859"/>
        <end position="1137"/>
    </location>
</feature>
<dbReference type="Pfam" id="PF00069">
    <property type="entry name" value="Pkinase"/>
    <property type="match status" value="1"/>
</dbReference>
<evidence type="ECO:0000313" key="16">
    <source>
        <dbReference type="Proteomes" id="UP001515480"/>
    </source>
</evidence>
<reference evidence="15 16" key="1">
    <citation type="journal article" date="2024" name="Science">
        <title>Giant polyketide synthase enzymes in the biosynthesis of giant marine polyether toxins.</title>
        <authorList>
            <person name="Fallon T.R."/>
            <person name="Shende V.V."/>
            <person name="Wierzbicki I.H."/>
            <person name="Pendleton A.L."/>
            <person name="Watervoot N.F."/>
            <person name="Auber R.P."/>
            <person name="Gonzalez D.J."/>
            <person name="Wisecaver J.H."/>
            <person name="Moore B.S."/>
        </authorList>
    </citation>
    <scope>NUCLEOTIDE SEQUENCE [LARGE SCALE GENOMIC DNA]</scope>
    <source>
        <strain evidence="15 16">12B1</strain>
    </source>
</reference>
<dbReference type="InterPro" id="IPR017441">
    <property type="entry name" value="Protein_kinase_ATP_BS"/>
</dbReference>
<evidence type="ECO:0000256" key="4">
    <source>
        <dbReference type="ARBA" id="ARBA00022679"/>
    </source>
</evidence>
<evidence type="ECO:0000259" key="13">
    <source>
        <dbReference type="PROSITE" id="PS50042"/>
    </source>
</evidence>
<keyword evidence="3" id="KW-0597">Phosphoprotein</keyword>
<keyword evidence="16" id="KW-1185">Reference proteome</keyword>
<evidence type="ECO:0000259" key="14">
    <source>
        <dbReference type="PROSITE" id="PS51671"/>
    </source>
</evidence>
<dbReference type="CDD" id="cd04873">
    <property type="entry name" value="ACT_UUR-ACR-like"/>
    <property type="match status" value="1"/>
</dbReference>
<keyword evidence="7 9" id="KW-0067">ATP-binding</keyword>
<keyword evidence="10" id="KW-0175">Coiled coil</keyword>
<feature type="compositionally biased region" description="Basic and acidic residues" evidence="11">
    <location>
        <begin position="801"/>
        <end position="817"/>
    </location>
</feature>
<dbReference type="InterPro" id="IPR018490">
    <property type="entry name" value="cNMP-bd_dom_sf"/>
</dbReference>
<keyword evidence="4" id="KW-0808">Transferase</keyword>
<evidence type="ECO:0000259" key="12">
    <source>
        <dbReference type="PROSITE" id="PS50011"/>
    </source>
</evidence>
<keyword evidence="6" id="KW-0418">Kinase</keyword>
<organism evidence="15 16">
    <name type="scientific">Prymnesium parvum</name>
    <name type="common">Toxic golden alga</name>
    <dbReference type="NCBI Taxonomy" id="97485"/>
    <lineage>
        <taxon>Eukaryota</taxon>
        <taxon>Haptista</taxon>
        <taxon>Haptophyta</taxon>
        <taxon>Prymnesiophyceae</taxon>
        <taxon>Prymnesiales</taxon>
        <taxon>Prymnesiaceae</taxon>
        <taxon>Prymnesium</taxon>
    </lineage>
</organism>
<dbReference type="Proteomes" id="UP001515480">
    <property type="component" value="Unassembled WGS sequence"/>
</dbReference>
<dbReference type="PROSITE" id="PS50042">
    <property type="entry name" value="CNMP_BINDING_3"/>
    <property type="match status" value="1"/>
</dbReference>
<dbReference type="AlphaFoldDB" id="A0AB34J133"/>
<dbReference type="InterPro" id="IPR008271">
    <property type="entry name" value="Ser/Thr_kinase_AS"/>
</dbReference>
<evidence type="ECO:0000256" key="5">
    <source>
        <dbReference type="ARBA" id="ARBA00022741"/>
    </source>
</evidence>
<evidence type="ECO:0000256" key="10">
    <source>
        <dbReference type="SAM" id="Coils"/>
    </source>
</evidence>
<sequence>MNCLEVCIPGGGRTRGVSAIHTRESFLENENAHLKRQNEELRATIRELQHSLHGSILPFSDPPKASIRQPSSYSSSKFSNSSHIDASSRTDLAALNIIAAAESAAEYQRSLVHVTVDNETHETKTWVTVRAPSRRRLLADMSSALTGLGLIVLEASIQTTGWDISGPSGIAMTKFCLQDANNGKVLDPERVEMIKQRMQQRFCGEQGINGGVNRLVVERFIRAEPPWDHDPLPSDEGDPENQAKWLKMLARSIEGSSSLGHVSPALADRIAADLFPEMSRMKLAHDGRITFDQTQGEWLLLLEGKMTCSTFSSIADSPTNSKTSLTSPARRTSATVRSQSARSLIPAVEETLEAGSVVWDYVTNADPAALVNRAKWVELKTKQEPVVVRGIHLATARSRLVALKESLARQHRYVLADIPVFAPLSATKLLALCRRAKLVDVRPGSIVLAADEMALNGGTIPLEISQNVNQQTFGLVLSGELQVYFSHGQTATSLPNHVPLARLGKRDTFGEVGALAGTPLPPGVSLRSESGATLLTWERDKFLLDEISMMVGDSKDHTTRPSLLECSWRGRTPLSLLTVEPDLLKLLKPTTLEEITEKAKKGCILDGSAEHELSTSMLHVLSGEMKRQGDDTALVDVHLLEDNTLPPGRLKVGIRRRVRLSINDLIGMRAQLMEAGHQVSDGNFSVEGGDRDAFEVFLSEKDTRPTAVRIAELTEKVHAMQTTEIRTGMTIPCITEDGVVPKLAAIPGQPAPMLAIVDLRELGTELAQDDKKELSLLWRKFVHTNARGLLPPSLAPPDNATKMRKEPNVSKREKSYGEDVDLADPTQVEEWLDALCSFNLFRVRQFAGQHEVGVTPAHLELGLKLGEGGYGVVHMARHRVSGELYAVKSFTKSKIRRIEERETYMRLERERKILKLLATELRGLPTPLALARLICSGQDKEMLRLVMPACLGGDLQDLMEAQGRLSDEHVQFYAACTINALSFLHDLQIAYRDLKPENVLLDATGWPVLTDFGLVSLSLEDGPATSMVGTPEFMAPEVIEGTGHDTMVDMWSLGVMMCELLTGSTPFSDPEGNGQNHQKTYTNIVQGKFTKTFMQKEYKRLPKRTTEVIGGLLQVDPEKRLGLAGSKGDTLRVHPFFWGLSWDALESRQIVPPHKAFTGERAAGMLTKVHAAPHTPLPRSVAPSFHRRAASATTINGDGNHPDAAASAMDKMFDFSEW</sequence>
<feature type="domain" description="ACT" evidence="14">
    <location>
        <begin position="126"/>
        <end position="213"/>
    </location>
</feature>
<dbReference type="InterPro" id="IPR002912">
    <property type="entry name" value="ACT_dom"/>
</dbReference>
<feature type="binding site" evidence="9">
    <location>
        <position position="888"/>
    </location>
    <ligand>
        <name>ATP</name>
        <dbReference type="ChEBI" id="CHEBI:30616"/>
    </ligand>
</feature>